<evidence type="ECO:0000313" key="2">
    <source>
        <dbReference type="EMBL" id="HJB59687.1"/>
    </source>
</evidence>
<name>A0A9D2MFC3_9FIRM</name>
<organism evidence="2 3">
    <name type="scientific">Candidatus Faecalibacterium faecipullorum</name>
    <dbReference type="NCBI Taxonomy" id="2838578"/>
    <lineage>
        <taxon>Bacteria</taxon>
        <taxon>Bacillati</taxon>
        <taxon>Bacillota</taxon>
        <taxon>Clostridia</taxon>
        <taxon>Eubacteriales</taxon>
        <taxon>Oscillospiraceae</taxon>
        <taxon>Faecalibacterium</taxon>
    </lineage>
</organism>
<dbReference type="EMBL" id="DWXX01000157">
    <property type="protein sequence ID" value="HJB59687.1"/>
    <property type="molecule type" value="Genomic_DNA"/>
</dbReference>
<accession>A0A9D2MFC3</accession>
<protein>
    <submittedName>
        <fullName evidence="2">Uncharacterized protein</fullName>
    </submittedName>
</protein>
<reference evidence="2" key="1">
    <citation type="journal article" date="2021" name="PeerJ">
        <title>Extensive microbial diversity within the chicken gut microbiome revealed by metagenomics and culture.</title>
        <authorList>
            <person name="Gilroy R."/>
            <person name="Ravi A."/>
            <person name="Getino M."/>
            <person name="Pursley I."/>
            <person name="Horton D.L."/>
            <person name="Alikhan N.F."/>
            <person name="Baker D."/>
            <person name="Gharbi K."/>
            <person name="Hall N."/>
            <person name="Watson M."/>
            <person name="Adriaenssens E.M."/>
            <person name="Foster-Nyarko E."/>
            <person name="Jarju S."/>
            <person name="Secka A."/>
            <person name="Antonio M."/>
            <person name="Oren A."/>
            <person name="Chaudhuri R.R."/>
            <person name="La Ragione R."/>
            <person name="Hildebrand F."/>
            <person name="Pallen M.J."/>
        </authorList>
    </citation>
    <scope>NUCLEOTIDE SEQUENCE</scope>
    <source>
        <strain evidence="2">ChiHjej9B8-13557</strain>
    </source>
</reference>
<evidence type="ECO:0000313" key="3">
    <source>
        <dbReference type="Proteomes" id="UP000824211"/>
    </source>
</evidence>
<proteinExistence type="predicted"/>
<reference evidence="2" key="2">
    <citation type="submission" date="2021-04" db="EMBL/GenBank/DDBJ databases">
        <authorList>
            <person name="Gilroy R."/>
        </authorList>
    </citation>
    <scope>NUCLEOTIDE SEQUENCE</scope>
    <source>
        <strain evidence="2">ChiHjej9B8-13557</strain>
    </source>
</reference>
<evidence type="ECO:0000256" key="1">
    <source>
        <dbReference type="SAM" id="MobiDB-lite"/>
    </source>
</evidence>
<gene>
    <name evidence="2" type="ORF">H9771_08575</name>
</gene>
<dbReference type="AlphaFoldDB" id="A0A9D2MFC3"/>
<feature type="compositionally biased region" description="Low complexity" evidence="1">
    <location>
        <begin position="82"/>
        <end position="91"/>
    </location>
</feature>
<sequence length="383" mass="41348">MQTKVKKKQPAPAPLTQPMVQRQLAGAVDAGAFQHRDPLWHVTESFQQTFDRIGRRRAAQLTLESERGAGLSAVLGGFSAETARQQQEAARPGADRSAQRGAAPTRERKAQYHPELPQGPIQTFSETAFQRGNLAASVLQGTGRMMLATCLKRSLGQGEPNQQRQTLFGAGSQARTVPGSSPDQMVFYRGFAESAVGLVVDVLADARAVVDSLTEMAQGTGSLKEDEGAATLRRVYPFLDDSREQQLLAGYQEQLAAATDEREKPVLQNAIAHTRALIAHKGQMKNEFISKLRWISNQAEEALEELEGEETLEYLTAALRAPHAPEDELPPEPPPDEPPDRPADRPALAAEEEADAAEQQAGDDPPAAAGDDPQDTAGPQPAT</sequence>
<comment type="caution">
    <text evidence="2">The sequence shown here is derived from an EMBL/GenBank/DDBJ whole genome shotgun (WGS) entry which is preliminary data.</text>
</comment>
<feature type="region of interest" description="Disordered" evidence="1">
    <location>
        <begin position="82"/>
        <end position="120"/>
    </location>
</feature>
<feature type="compositionally biased region" description="Acidic residues" evidence="1">
    <location>
        <begin position="327"/>
        <end position="337"/>
    </location>
</feature>
<feature type="compositionally biased region" description="Low complexity" evidence="1">
    <location>
        <begin position="357"/>
        <end position="371"/>
    </location>
</feature>
<dbReference type="Proteomes" id="UP000824211">
    <property type="component" value="Unassembled WGS sequence"/>
</dbReference>
<feature type="region of interest" description="Disordered" evidence="1">
    <location>
        <begin position="321"/>
        <end position="383"/>
    </location>
</feature>